<evidence type="ECO:0000313" key="1">
    <source>
        <dbReference type="EMBL" id="KAI0501842.1"/>
    </source>
</evidence>
<reference evidence="1" key="1">
    <citation type="journal article" date="2022" name="Front. Genet.">
        <title>Chromosome-Scale Assembly of the Dendrobium nobile Genome Provides Insights Into the Molecular Mechanism of the Biosynthesis of the Medicinal Active Ingredient of Dendrobium.</title>
        <authorList>
            <person name="Xu Q."/>
            <person name="Niu S.-C."/>
            <person name="Li K.-L."/>
            <person name="Zheng P.-J."/>
            <person name="Zhang X.-J."/>
            <person name="Jia Y."/>
            <person name="Liu Y."/>
            <person name="Niu Y.-X."/>
            <person name="Yu L.-H."/>
            <person name="Chen D.-F."/>
            <person name="Zhang G.-Q."/>
        </authorList>
    </citation>
    <scope>NUCLEOTIDE SEQUENCE</scope>
    <source>
        <tissue evidence="1">Leaf</tissue>
    </source>
</reference>
<evidence type="ECO:0000313" key="2">
    <source>
        <dbReference type="Proteomes" id="UP000829196"/>
    </source>
</evidence>
<sequence length="66" mass="7795">MTPNTPMMAVLNSDLNRRGFQIFFKYLQNIQNPFQIFHNSTQIPTKILKFQKTSQKSRNPKNPKNI</sequence>
<gene>
    <name evidence="1" type="ORF">KFK09_016787</name>
</gene>
<keyword evidence="2" id="KW-1185">Reference proteome</keyword>
<proteinExistence type="predicted"/>
<dbReference type="EMBL" id="JAGYWB010000012">
    <property type="protein sequence ID" value="KAI0501842.1"/>
    <property type="molecule type" value="Genomic_DNA"/>
</dbReference>
<accession>A0A8T3B1L0</accession>
<comment type="caution">
    <text evidence="1">The sequence shown here is derived from an EMBL/GenBank/DDBJ whole genome shotgun (WGS) entry which is preliminary data.</text>
</comment>
<protein>
    <submittedName>
        <fullName evidence="1">Uncharacterized protein</fullName>
    </submittedName>
</protein>
<organism evidence="1 2">
    <name type="scientific">Dendrobium nobile</name>
    <name type="common">Orchid</name>
    <dbReference type="NCBI Taxonomy" id="94219"/>
    <lineage>
        <taxon>Eukaryota</taxon>
        <taxon>Viridiplantae</taxon>
        <taxon>Streptophyta</taxon>
        <taxon>Embryophyta</taxon>
        <taxon>Tracheophyta</taxon>
        <taxon>Spermatophyta</taxon>
        <taxon>Magnoliopsida</taxon>
        <taxon>Liliopsida</taxon>
        <taxon>Asparagales</taxon>
        <taxon>Orchidaceae</taxon>
        <taxon>Epidendroideae</taxon>
        <taxon>Malaxideae</taxon>
        <taxon>Dendrobiinae</taxon>
        <taxon>Dendrobium</taxon>
    </lineage>
</organism>
<dbReference type="Proteomes" id="UP000829196">
    <property type="component" value="Unassembled WGS sequence"/>
</dbReference>
<name>A0A8T3B1L0_DENNO</name>
<dbReference type="AlphaFoldDB" id="A0A8T3B1L0"/>